<comment type="subcellular location">
    <subcellularLocation>
        <location evidence="1">Nucleus</location>
    </subcellularLocation>
</comment>
<dbReference type="PANTHER" id="PTHR24394:SF29">
    <property type="entry name" value="MYONEURIN"/>
    <property type="match status" value="1"/>
</dbReference>
<evidence type="ECO:0000256" key="2">
    <source>
        <dbReference type="ARBA" id="ARBA00022723"/>
    </source>
</evidence>
<keyword evidence="10" id="KW-1185">Reference proteome</keyword>
<dbReference type="PROSITE" id="PS00028">
    <property type="entry name" value="ZINC_FINGER_C2H2_1"/>
    <property type="match status" value="2"/>
</dbReference>
<evidence type="ECO:0000313" key="9">
    <source>
        <dbReference type="EnsemblMetazoa" id="AMAM020323-PA"/>
    </source>
</evidence>
<protein>
    <recommendedName>
        <fullName evidence="8">C2H2-type domain-containing protein</fullName>
    </recommendedName>
</protein>
<dbReference type="FunFam" id="3.30.160.60:FF:000145">
    <property type="entry name" value="Zinc finger protein 574"/>
    <property type="match status" value="1"/>
</dbReference>
<evidence type="ECO:0000256" key="6">
    <source>
        <dbReference type="ARBA" id="ARBA00023242"/>
    </source>
</evidence>
<dbReference type="PANTHER" id="PTHR24394">
    <property type="entry name" value="ZINC FINGER PROTEIN"/>
    <property type="match status" value="1"/>
</dbReference>
<proteinExistence type="predicted"/>
<evidence type="ECO:0000256" key="1">
    <source>
        <dbReference type="ARBA" id="ARBA00004123"/>
    </source>
</evidence>
<dbReference type="PROSITE" id="PS50157">
    <property type="entry name" value="ZINC_FINGER_C2H2_2"/>
    <property type="match status" value="3"/>
</dbReference>
<accession>A0A182T600</accession>
<dbReference type="InterPro" id="IPR036236">
    <property type="entry name" value="Znf_C2H2_sf"/>
</dbReference>
<reference evidence="9" key="2">
    <citation type="submission" date="2020-05" db="UniProtKB">
        <authorList>
            <consortium name="EnsemblMetazoa"/>
        </authorList>
    </citation>
    <scope>IDENTIFICATION</scope>
    <source>
        <strain evidence="9">maculatus3</strain>
    </source>
</reference>
<dbReference type="GO" id="GO:0005634">
    <property type="term" value="C:nucleus"/>
    <property type="evidence" value="ECO:0007669"/>
    <property type="project" value="UniProtKB-SubCell"/>
</dbReference>
<evidence type="ECO:0000259" key="8">
    <source>
        <dbReference type="PROSITE" id="PS50157"/>
    </source>
</evidence>
<evidence type="ECO:0000256" key="3">
    <source>
        <dbReference type="ARBA" id="ARBA00022737"/>
    </source>
</evidence>
<dbReference type="Pfam" id="PF12171">
    <property type="entry name" value="zf-C2H2_jaz"/>
    <property type="match status" value="1"/>
</dbReference>
<feature type="domain" description="C2H2-type" evidence="8">
    <location>
        <begin position="302"/>
        <end position="329"/>
    </location>
</feature>
<name>A0A182T600_9DIPT</name>
<dbReference type="GO" id="GO:0000981">
    <property type="term" value="F:DNA-binding transcription factor activity, RNA polymerase II-specific"/>
    <property type="evidence" value="ECO:0007669"/>
    <property type="project" value="TreeGrafter"/>
</dbReference>
<dbReference type="SMART" id="SM00355">
    <property type="entry name" value="ZnF_C2H2"/>
    <property type="match status" value="4"/>
</dbReference>
<evidence type="ECO:0000313" key="10">
    <source>
        <dbReference type="Proteomes" id="UP000075901"/>
    </source>
</evidence>
<feature type="domain" description="C2H2-type" evidence="8">
    <location>
        <begin position="246"/>
        <end position="273"/>
    </location>
</feature>
<keyword evidence="3" id="KW-0677">Repeat</keyword>
<dbReference type="Proteomes" id="UP000075901">
    <property type="component" value="Unassembled WGS sequence"/>
</dbReference>
<keyword evidence="5" id="KW-0862">Zinc</keyword>
<dbReference type="InterPro" id="IPR022755">
    <property type="entry name" value="Znf_C2H2_jaz"/>
</dbReference>
<dbReference type="EnsemblMetazoa" id="AMAM020323-RA">
    <property type="protein sequence ID" value="AMAM020323-PA"/>
    <property type="gene ID" value="AMAM020323"/>
</dbReference>
<dbReference type="InterPro" id="IPR013087">
    <property type="entry name" value="Znf_C2H2_type"/>
</dbReference>
<dbReference type="SUPFAM" id="SSF57667">
    <property type="entry name" value="beta-beta-alpha zinc fingers"/>
    <property type="match status" value="2"/>
</dbReference>
<sequence>MHMMLERLVPSVFNTEQVKVDEFMCFPRKICGACKIKVLEAYGLYEMSMKSGDLLRNSLKKNATFVVNITGGGSMETSDVLVSHLPKSDQCPVEIAGGSKSQKIVVDTAPEPVVLKDAPTMKQRIDDAKAGRAIINEDQLNPSENEDLESCHGEESGVLATREEEDVAFEIQKPKKHVATKRQTKSSRKYALRKQQEVSTNAAPGNIGEQKVKITKFRCLLCSEPAYASLSELTEHLKTNHATEIHCCKLCPKVFMTKAAFEHHQYCHATGRSHFCVFCDKGFQTEQLLKNHVKTHTHGTGFLCSQCGKEFSDRSNLRQHEYRHTGHKPWQCNLCPSRFSTKDSLPRTT</sequence>
<reference evidence="10" key="1">
    <citation type="submission" date="2013-09" db="EMBL/GenBank/DDBJ databases">
        <title>The Genome Sequence of Anopheles maculatus species B.</title>
        <authorList>
            <consortium name="The Broad Institute Genomics Platform"/>
            <person name="Neafsey D.E."/>
            <person name="Besansky N."/>
            <person name="Howell P."/>
            <person name="Walton C."/>
            <person name="Young S.K."/>
            <person name="Zeng Q."/>
            <person name="Gargeya S."/>
            <person name="Fitzgerald M."/>
            <person name="Haas B."/>
            <person name="Abouelleil A."/>
            <person name="Allen A.W."/>
            <person name="Alvarado L."/>
            <person name="Arachchi H.M."/>
            <person name="Berlin A.M."/>
            <person name="Chapman S.B."/>
            <person name="Gainer-Dewar J."/>
            <person name="Goldberg J."/>
            <person name="Griggs A."/>
            <person name="Gujja S."/>
            <person name="Hansen M."/>
            <person name="Howarth C."/>
            <person name="Imamovic A."/>
            <person name="Ireland A."/>
            <person name="Larimer J."/>
            <person name="McCowan C."/>
            <person name="Murphy C."/>
            <person name="Pearson M."/>
            <person name="Poon T.W."/>
            <person name="Priest M."/>
            <person name="Roberts A."/>
            <person name="Saif S."/>
            <person name="Shea T."/>
            <person name="Sisk P."/>
            <person name="Sykes S."/>
            <person name="Wortman J."/>
            <person name="Nusbaum C."/>
            <person name="Birren B."/>
        </authorList>
    </citation>
    <scope>NUCLEOTIDE SEQUENCE [LARGE SCALE GENOMIC DNA]</scope>
    <source>
        <strain evidence="10">maculatus3</strain>
    </source>
</reference>
<evidence type="ECO:0000256" key="4">
    <source>
        <dbReference type="ARBA" id="ARBA00022771"/>
    </source>
</evidence>
<dbReference type="VEuPathDB" id="VectorBase:AMAM020323"/>
<dbReference type="Pfam" id="PF00096">
    <property type="entry name" value="zf-C2H2"/>
    <property type="match status" value="1"/>
</dbReference>
<dbReference type="AlphaFoldDB" id="A0A182T600"/>
<keyword evidence="2" id="KW-0479">Metal-binding</keyword>
<organism evidence="9 10">
    <name type="scientific">Anopheles maculatus</name>
    <dbReference type="NCBI Taxonomy" id="74869"/>
    <lineage>
        <taxon>Eukaryota</taxon>
        <taxon>Metazoa</taxon>
        <taxon>Ecdysozoa</taxon>
        <taxon>Arthropoda</taxon>
        <taxon>Hexapoda</taxon>
        <taxon>Insecta</taxon>
        <taxon>Pterygota</taxon>
        <taxon>Neoptera</taxon>
        <taxon>Endopterygota</taxon>
        <taxon>Diptera</taxon>
        <taxon>Nematocera</taxon>
        <taxon>Culicoidea</taxon>
        <taxon>Culicidae</taxon>
        <taxon>Anophelinae</taxon>
        <taxon>Anopheles</taxon>
        <taxon>Anopheles maculatus group</taxon>
    </lineage>
</organism>
<feature type="domain" description="C2H2-type" evidence="8">
    <location>
        <begin position="274"/>
        <end position="297"/>
    </location>
</feature>
<evidence type="ECO:0000256" key="7">
    <source>
        <dbReference type="PROSITE-ProRule" id="PRU00042"/>
    </source>
</evidence>
<evidence type="ECO:0000256" key="5">
    <source>
        <dbReference type="ARBA" id="ARBA00022833"/>
    </source>
</evidence>
<keyword evidence="4 7" id="KW-0863">Zinc-finger</keyword>
<keyword evidence="6" id="KW-0539">Nucleus</keyword>
<dbReference type="GO" id="GO:0008270">
    <property type="term" value="F:zinc ion binding"/>
    <property type="evidence" value="ECO:0007669"/>
    <property type="project" value="UniProtKB-KW"/>
</dbReference>
<dbReference type="Gene3D" id="3.30.160.60">
    <property type="entry name" value="Classic Zinc Finger"/>
    <property type="match status" value="3"/>
</dbReference>